<reference evidence="3 4" key="1">
    <citation type="journal article" date="2010" name="Cell">
        <title>The genome of Naegleria gruberi illuminates early eukaryotic versatility.</title>
        <authorList>
            <person name="Fritz-Laylin L.K."/>
            <person name="Prochnik S.E."/>
            <person name="Ginger M.L."/>
            <person name="Dacks J.B."/>
            <person name="Carpenter M.L."/>
            <person name="Field M.C."/>
            <person name="Kuo A."/>
            <person name="Paredez A."/>
            <person name="Chapman J."/>
            <person name="Pham J."/>
            <person name="Shu S."/>
            <person name="Neupane R."/>
            <person name="Cipriano M."/>
            <person name="Mancuso J."/>
            <person name="Tu H."/>
            <person name="Salamov A."/>
            <person name="Lindquist E."/>
            <person name="Shapiro H."/>
            <person name="Lucas S."/>
            <person name="Grigoriev I.V."/>
            <person name="Cande W.Z."/>
            <person name="Fulton C."/>
            <person name="Rokhsar D.S."/>
            <person name="Dawson S.C."/>
        </authorList>
    </citation>
    <scope>NUCLEOTIDE SEQUENCE [LARGE SCALE GENOMIC DNA]</scope>
    <source>
        <strain evidence="3 4">NEG-M</strain>
    </source>
</reference>
<name>D2VE29_NAEGR</name>
<protein>
    <submittedName>
        <fullName evidence="3">Predicted protein</fullName>
    </submittedName>
</protein>
<dbReference type="AlphaFoldDB" id="D2VE29"/>
<dbReference type="RefSeq" id="XP_002677751.1">
    <property type="nucleotide sequence ID" value="XM_002677705.1"/>
</dbReference>
<keyword evidence="2" id="KW-1133">Transmembrane helix</keyword>
<keyword evidence="4" id="KW-1185">Reference proteome</keyword>
<organism evidence="4">
    <name type="scientific">Naegleria gruberi</name>
    <name type="common">Amoeba</name>
    <dbReference type="NCBI Taxonomy" id="5762"/>
    <lineage>
        <taxon>Eukaryota</taxon>
        <taxon>Discoba</taxon>
        <taxon>Heterolobosea</taxon>
        <taxon>Tetramitia</taxon>
        <taxon>Eutetramitia</taxon>
        <taxon>Vahlkampfiidae</taxon>
        <taxon>Naegleria</taxon>
    </lineage>
</organism>
<dbReference type="VEuPathDB" id="AmoebaDB:NAEGRDRAFT_67129"/>
<accession>D2VE29</accession>
<feature type="compositionally biased region" description="Polar residues" evidence="1">
    <location>
        <begin position="65"/>
        <end position="80"/>
    </location>
</feature>
<sequence>MRPRPPRPIHSGERPPRPHPEHSGIRPRPSGGHKLHPQPRPSGMRPRPSYARPRPSGPKPPPPKDSTTIEPDNDIAQNQTGEIYHGEKEGNELTMEIIIFSSVGAGILLIGVVIAIALVNFLILKNNKTKFQTHTELVDDEADTTRILGINDGSVHA</sequence>
<gene>
    <name evidence="3" type="ORF">NAEGRDRAFT_67129</name>
</gene>
<feature type="region of interest" description="Disordered" evidence="1">
    <location>
        <begin position="1"/>
        <end position="80"/>
    </location>
</feature>
<evidence type="ECO:0000256" key="2">
    <source>
        <dbReference type="SAM" id="Phobius"/>
    </source>
</evidence>
<feature type="compositionally biased region" description="Basic and acidic residues" evidence="1">
    <location>
        <begin position="10"/>
        <end position="24"/>
    </location>
</feature>
<dbReference type="Proteomes" id="UP000006671">
    <property type="component" value="Unassembled WGS sequence"/>
</dbReference>
<dbReference type="KEGG" id="ngr:NAEGRDRAFT_67129"/>
<proteinExistence type="predicted"/>
<keyword evidence="2" id="KW-0812">Transmembrane</keyword>
<dbReference type="InParanoid" id="D2VE29"/>
<feature type="transmembrane region" description="Helical" evidence="2">
    <location>
        <begin position="97"/>
        <end position="124"/>
    </location>
</feature>
<evidence type="ECO:0000313" key="4">
    <source>
        <dbReference type="Proteomes" id="UP000006671"/>
    </source>
</evidence>
<feature type="compositionally biased region" description="Pro residues" evidence="1">
    <location>
        <begin position="55"/>
        <end position="64"/>
    </location>
</feature>
<feature type="compositionally biased region" description="Low complexity" evidence="1">
    <location>
        <begin position="45"/>
        <end position="54"/>
    </location>
</feature>
<dbReference type="EMBL" id="GG738865">
    <property type="protein sequence ID" value="EFC45007.1"/>
    <property type="molecule type" value="Genomic_DNA"/>
</dbReference>
<dbReference type="GeneID" id="8849308"/>
<keyword evidence="2" id="KW-0472">Membrane</keyword>
<evidence type="ECO:0000256" key="1">
    <source>
        <dbReference type="SAM" id="MobiDB-lite"/>
    </source>
</evidence>
<evidence type="ECO:0000313" key="3">
    <source>
        <dbReference type="EMBL" id="EFC45007.1"/>
    </source>
</evidence>